<keyword evidence="4" id="KW-1185">Reference proteome</keyword>
<dbReference type="SUPFAM" id="SSF46955">
    <property type="entry name" value="Putative DNA-binding domain"/>
    <property type="match status" value="1"/>
</dbReference>
<dbReference type="PANTHER" id="PTHR30204">
    <property type="entry name" value="REDOX-CYCLING DRUG-SENSING TRANSCRIPTIONAL ACTIVATOR SOXR"/>
    <property type="match status" value="1"/>
</dbReference>
<dbReference type="SMART" id="SM00422">
    <property type="entry name" value="HTH_MERR"/>
    <property type="match status" value="1"/>
</dbReference>
<protein>
    <submittedName>
        <fullName evidence="3">Transcriptional regulator</fullName>
    </submittedName>
</protein>
<dbReference type="PROSITE" id="PS50937">
    <property type="entry name" value="HTH_MERR_2"/>
    <property type="match status" value="1"/>
</dbReference>
<evidence type="ECO:0000313" key="3">
    <source>
        <dbReference type="EMBL" id="SDD11624.1"/>
    </source>
</evidence>
<dbReference type="Gene3D" id="1.10.1660.10">
    <property type="match status" value="1"/>
</dbReference>
<dbReference type="InterPro" id="IPR009061">
    <property type="entry name" value="DNA-bd_dom_put_sf"/>
</dbReference>
<name>A0A1G6S4M9_9BACT</name>
<dbReference type="Pfam" id="PF13411">
    <property type="entry name" value="MerR_1"/>
    <property type="match status" value="1"/>
</dbReference>
<dbReference type="PANTHER" id="PTHR30204:SF15">
    <property type="entry name" value="BLL5018 PROTEIN"/>
    <property type="match status" value="1"/>
</dbReference>
<dbReference type="GO" id="GO:0003700">
    <property type="term" value="F:DNA-binding transcription factor activity"/>
    <property type="evidence" value="ECO:0007669"/>
    <property type="project" value="InterPro"/>
</dbReference>
<dbReference type="InterPro" id="IPR047057">
    <property type="entry name" value="MerR_fam"/>
</dbReference>
<keyword evidence="1" id="KW-0238">DNA-binding</keyword>
<sequence length="135" mass="15735">MASILQSYSFINSIILEAVPYKEREIEKKYFSIGEVATQFKVAPSLIRYWEGEFDIIRPKKDKKGNRRYTKDDIQKIRFIFHLVKEKGYTLDGAREVIAQGKDQGFDKVQAVQKLQEIKDFLINIREEINAKSGS</sequence>
<evidence type="ECO:0000256" key="1">
    <source>
        <dbReference type="ARBA" id="ARBA00023125"/>
    </source>
</evidence>
<dbReference type="STRING" id="686796.SAMN04488104_101563"/>
<dbReference type="CDD" id="cd04765">
    <property type="entry name" value="HTH_MlrA-like_sg2"/>
    <property type="match status" value="1"/>
</dbReference>
<dbReference type="InterPro" id="IPR000551">
    <property type="entry name" value="MerR-type_HTH_dom"/>
</dbReference>
<evidence type="ECO:0000259" key="2">
    <source>
        <dbReference type="PROSITE" id="PS50937"/>
    </source>
</evidence>
<dbReference type="Proteomes" id="UP000199060">
    <property type="component" value="Unassembled WGS sequence"/>
</dbReference>
<proteinExistence type="predicted"/>
<dbReference type="GO" id="GO:0003677">
    <property type="term" value="F:DNA binding"/>
    <property type="evidence" value="ECO:0007669"/>
    <property type="project" value="UniProtKB-KW"/>
</dbReference>
<organism evidence="3 4">
    <name type="scientific">Algoriphagus faecimaris</name>
    <dbReference type="NCBI Taxonomy" id="686796"/>
    <lineage>
        <taxon>Bacteria</taxon>
        <taxon>Pseudomonadati</taxon>
        <taxon>Bacteroidota</taxon>
        <taxon>Cytophagia</taxon>
        <taxon>Cytophagales</taxon>
        <taxon>Cyclobacteriaceae</taxon>
        <taxon>Algoriphagus</taxon>
    </lineage>
</organism>
<evidence type="ECO:0000313" key="4">
    <source>
        <dbReference type="Proteomes" id="UP000199060"/>
    </source>
</evidence>
<dbReference type="AlphaFoldDB" id="A0A1G6S4M9"/>
<gene>
    <name evidence="3" type="ORF">SAMN04488104_101563</name>
</gene>
<feature type="domain" description="HTH merR-type" evidence="2">
    <location>
        <begin position="30"/>
        <end position="100"/>
    </location>
</feature>
<dbReference type="EMBL" id="FNAC01000015">
    <property type="protein sequence ID" value="SDD11624.1"/>
    <property type="molecule type" value="Genomic_DNA"/>
</dbReference>
<accession>A0A1G6S4M9</accession>
<reference evidence="4" key="1">
    <citation type="submission" date="2016-10" db="EMBL/GenBank/DDBJ databases">
        <authorList>
            <person name="Varghese N."/>
            <person name="Submissions S."/>
        </authorList>
    </citation>
    <scope>NUCLEOTIDE SEQUENCE [LARGE SCALE GENOMIC DNA]</scope>
    <source>
        <strain evidence="4">DSM 23095</strain>
    </source>
</reference>